<dbReference type="SUPFAM" id="SSF53474">
    <property type="entry name" value="alpha/beta-Hydrolases"/>
    <property type="match status" value="1"/>
</dbReference>
<feature type="domain" description="AB hydrolase-1" evidence="2">
    <location>
        <begin position="248"/>
        <end position="376"/>
    </location>
</feature>
<dbReference type="EMBL" id="MU007013">
    <property type="protein sequence ID" value="KAF2435389.1"/>
    <property type="molecule type" value="Genomic_DNA"/>
</dbReference>
<name>A0A9P4P2D4_9PEZI</name>
<protein>
    <recommendedName>
        <fullName evidence="2">AB hydrolase-1 domain-containing protein</fullName>
    </recommendedName>
</protein>
<dbReference type="OrthoDB" id="6431331at2759"/>
<keyword evidence="1" id="KW-1133">Transmembrane helix</keyword>
<feature type="transmembrane region" description="Helical" evidence="1">
    <location>
        <begin position="180"/>
        <end position="199"/>
    </location>
</feature>
<evidence type="ECO:0000313" key="4">
    <source>
        <dbReference type="Proteomes" id="UP000800235"/>
    </source>
</evidence>
<dbReference type="InterPro" id="IPR029058">
    <property type="entry name" value="AB_hydrolase_fold"/>
</dbReference>
<evidence type="ECO:0000259" key="2">
    <source>
        <dbReference type="Pfam" id="PF00561"/>
    </source>
</evidence>
<proteinExistence type="predicted"/>
<comment type="caution">
    <text evidence="3">The sequence shown here is derived from an EMBL/GenBank/DDBJ whole genome shotgun (WGS) entry which is preliminary data.</text>
</comment>
<accession>A0A9P4P2D4</accession>
<organism evidence="3 4">
    <name type="scientific">Tothia fuscella</name>
    <dbReference type="NCBI Taxonomy" id="1048955"/>
    <lineage>
        <taxon>Eukaryota</taxon>
        <taxon>Fungi</taxon>
        <taxon>Dikarya</taxon>
        <taxon>Ascomycota</taxon>
        <taxon>Pezizomycotina</taxon>
        <taxon>Dothideomycetes</taxon>
        <taxon>Pleosporomycetidae</taxon>
        <taxon>Venturiales</taxon>
        <taxon>Cylindrosympodiaceae</taxon>
        <taxon>Tothia</taxon>
    </lineage>
</organism>
<evidence type="ECO:0000313" key="3">
    <source>
        <dbReference type="EMBL" id="KAF2435389.1"/>
    </source>
</evidence>
<reference evidence="3" key="1">
    <citation type="journal article" date="2020" name="Stud. Mycol.">
        <title>101 Dothideomycetes genomes: a test case for predicting lifestyles and emergence of pathogens.</title>
        <authorList>
            <person name="Haridas S."/>
            <person name="Albert R."/>
            <person name="Binder M."/>
            <person name="Bloem J."/>
            <person name="Labutti K."/>
            <person name="Salamov A."/>
            <person name="Andreopoulos B."/>
            <person name="Baker S."/>
            <person name="Barry K."/>
            <person name="Bills G."/>
            <person name="Bluhm B."/>
            <person name="Cannon C."/>
            <person name="Castanera R."/>
            <person name="Culley D."/>
            <person name="Daum C."/>
            <person name="Ezra D."/>
            <person name="Gonzalez J."/>
            <person name="Henrissat B."/>
            <person name="Kuo A."/>
            <person name="Liang C."/>
            <person name="Lipzen A."/>
            <person name="Lutzoni F."/>
            <person name="Magnuson J."/>
            <person name="Mondo S."/>
            <person name="Nolan M."/>
            <person name="Ohm R."/>
            <person name="Pangilinan J."/>
            <person name="Park H.-J."/>
            <person name="Ramirez L."/>
            <person name="Alfaro M."/>
            <person name="Sun H."/>
            <person name="Tritt A."/>
            <person name="Yoshinaga Y."/>
            <person name="Zwiers L.-H."/>
            <person name="Turgeon B."/>
            <person name="Goodwin S."/>
            <person name="Spatafora J."/>
            <person name="Crous P."/>
            <person name="Grigoriev I."/>
        </authorList>
    </citation>
    <scope>NUCLEOTIDE SEQUENCE</scope>
    <source>
        <strain evidence="3">CBS 130266</strain>
    </source>
</reference>
<feature type="transmembrane region" description="Helical" evidence="1">
    <location>
        <begin position="45"/>
        <end position="64"/>
    </location>
</feature>
<dbReference type="AlphaFoldDB" id="A0A9P4P2D4"/>
<dbReference type="Pfam" id="PF00561">
    <property type="entry name" value="Abhydrolase_1"/>
    <property type="match status" value="1"/>
</dbReference>
<keyword evidence="4" id="KW-1185">Reference proteome</keyword>
<dbReference type="PANTHER" id="PTHR37471">
    <property type="entry name" value="UNNAMED PRODUCT"/>
    <property type="match status" value="1"/>
</dbReference>
<sequence>MLNNTTGEYLFIRGCIIFLRSIAPLSISYITLLSLGLLRAYRLPLFIEIITALETVWYACFWIYRKSYLQRPAVHPRLYSEETRRKLVTRCIGLIPDYEAYISKWFLGADPTDVKRENMKEFFRWAFFNTAVPNPSHDEELADYIRQLERAIGRKIEPGRSDVKCLRLTLDNVVILHRSLVWYFCVSFVDNLTYFWLLFQGFQFYRMSLYYTFSVFPPRLQTLVGTSPSPAPDLSYWFRPHTSKSKLPILFLHGIGIGLYPYCHFLAELKQKGIDGDVGIIAVEIMPISFRITSEATEKDTLCKKILAVLDHHGFDEFVLVSHSYGSIITTHLLRDPYVSTRISSMVIIDPISILLHHPDVAYNMMIRQPQTAQEWQLWYFASKDAGVAHTLARRFFWFENILWREDIADRRATVFLSERDLLVNTPEVRNYLLEDSRKEDVDGTRRLSVVWCKGLDHGQVFETKKWRGRLLDEVRKISSKRVVS</sequence>
<gene>
    <name evidence="3" type="ORF">EJ08DRAFT_675208</name>
</gene>
<dbReference type="PANTHER" id="PTHR37471:SF1">
    <property type="entry name" value="AB HYDROLASE-1 DOMAIN-CONTAINING PROTEIN"/>
    <property type="match status" value="1"/>
</dbReference>
<dbReference type="InterPro" id="IPR000073">
    <property type="entry name" value="AB_hydrolase_1"/>
</dbReference>
<evidence type="ECO:0000256" key="1">
    <source>
        <dbReference type="SAM" id="Phobius"/>
    </source>
</evidence>
<dbReference type="Gene3D" id="3.40.50.1820">
    <property type="entry name" value="alpha/beta hydrolase"/>
    <property type="match status" value="1"/>
</dbReference>
<feature type="transmembrane region" description="Helical" evidence="1">
    <location>
        <begin position="16"/>
        <end position="38"/>
    </location>
</feature>
<keyword evidence="1" id="KW-0812">Transmembrane</keyword>
<keyword evidence="1" id="KW-0472">Membrane</keyword>
<dbReference type="Proteomes" id="UP000800235">
    <property type="component" value="Unassembled WGS sequence"/>
</dbReference>